<evidence type="ECO:0000259" key="2">
    <source>
        <dbReference type="Pfam" id="PF22669"/>
    </source>
</evidence>
<evidence type="ECO:0000313" key="3">
    <source>
        <dbReference type="EMBL" id="CEM41825.1"/>
    </source>
</evidence>
<name>A0A0G4HCR0_9ALVE</name>
<feature type="compositionally biased region" description="Polar residues" evidence="1">
    <location>
        <begin position="203"/>
        <end position="214"/>
    </location>
</feature>
<dbReference type="AlphaFoldDB" id="A0A0G4HCR0"/>
<dbReference type="PANTHER" id="PTHR11200">
    <property type="entry name" value="INOSITOL 5-PHOSPHATASE"/>
    <property type="match status" value="1"/>
</dbReference>
<dbReference type="InterPro" id="IPR000300">
    <property type="entry name" value="IPPc"/>
</dbReference>
<dbReference type="Gene3D" id="3.60.10.10">
    <property type="entry name" value="Endonuclease/exonuclease/phosphatase"/>
    <property type="match status" value="1"/>
</dbReference>
<accession>A0A0G4HCR0</accession>
<gene>
    <name evidence="3" type="ORF">Cvel_26277</name>
</gene>
<dbReference type="SUPFAM" id="SSF56219">
    <property type="entry name" value="DNase I-like"/>
    <property type="match status" value="1"/>
</dbReference>
<feature type="domain" description="Inositol polyphosphate-related phosphatase" evidence="2">
    <location>
        <begin position="289"/>
        <end position="492"/>
    </location>
</feature>
<dbReference type="GO" id="GO:0046856">
    <property type="term" value="P:phosphatidylinositol dephosphorylation"/>
    <property type="evidence" value="ECO:0007669"/>
    <property type="project" value="InterPro"/>
</dbReference>
<proteinExistence type="predicted"/>
<protein>
    <recommendedName>
        <fullName evidence="2">Inositol polyphosphate-related phosphatase domain-containing protein</fullName>
    </recommendedName>
</protein>
<feature type="compositionally biased region" description="Polar residues" evidence="1">
    <location>
        <begin position="604"/>
        <end position="618"/>
    </location>
</feature>
<dbReference type="InterPro" id="IPR036691">
    <property type="entry name" value="Endo/exonu/phosph_ase_sf"/>
</dbReference>
<dbReference type="EMBL" id="CDMZ01002315">
    <property type="protein sequence ID" value="CEM41825.1"/>
    <property type="molecule type" value="Genomic_DNA"/>
</dbReference>
<organism evidence="3">
    <name type="scientific">Chromera velia CCMP2878</name>
    <dbReference type="NCBI Taxonomy" id="1169474"/>
    <lineage>
        <taxon>Eukaryota</taxon>
        <taxon>Sar</taxon>
        <taxon>Alveolata</taxon>
        <taxon>Colpodellida</taxon>
        <taxon>Chromeraceae</taxon>
        <taxon>Chromera</taxon>
    </lineage>
</organism>
<dbReference type="GO" id="GO:0004439">
    <property type="term" value="F:phosphatidylinositol-4,5-bisphosphate 5-phosphatase activity"/>
    <property type="evidence" value="ECO:0007669"/>
    <property type="project" value="TreeGrafter"/>
</dbReference>
<evidence type="ECO:0000256" key="1">
    <source>
        <dbReference type="SAM" id="MobiDB-lite"/>
    </source>
</evidence>
<sequence>MATPSGAEAESSPAHQLKVWVGTWNAECKDYDWQEELECCPDRDHEYRNVVRALEEWIPNPLEYDIFVLNLQEMFTIGCWVNSSLFERDERGAVAVGPSAVMRLGAADSKGAAAFVLDLHLGSSSSAAAGAHAKRSTIFQRQSVFTRASVGGASAAGGDRGVRSLASFAGLPAMLGGGGEVERSSSSLEEEGGEGGGATSKSASPTKRTTNSPRGTRRSGGALRATDADGVRVAESPPSPTRSLAEGEEGEGGGANSRAPKRVSIAEGSLVKDKKRESVWDRSNGVSLQLCFVSVHLPAKSAKSRQEAFETICSRLGMMLTGQDCNLTECFHHTVISGDFNFRVSAESSVDGMQAVEWLKTGRPDLLFEHDEFKVATRARSTDVKAVMPLFSEGDMGRHFYPTYKKIESRPATDFNDPEWALKEYKTVFKVPWYKGGHHEARCPGFCDRILMKTHTQLSRSHGIQCMPGSYRPFHPRASTNPFNWSDHSAVSSTLLVDVSPSLTAAVAPPPVADPLALSPPVFAPLPFDLSGWEAMVRIQEKLSTFSLSSLMPYNLIATPSGQHKAAVAAMRARATRHANISLLPPRHPIRPRLALIRAEAQNAPVQTSADANASVDTETAAREAVSNEDPKRRSTNKMFKRRSFFDLVQPSACCGEDEEKEDRTVGSAEEIRPTPADKTQEQDPSGRPPEDHSLRSPRFDSAPQRTRD</sequence>
<feature type="region of interest" description="Disordered" evidence="1">
    <location>
        <begin position="654"/>
        <end position="709"/>
    </location>
</feature>
<dbReference type="PANTHER" id="PTHR11200:SF275">
    <property type="entry name" value="LD06095P"/>
    <property type="match status" value="1"/>
</dbReference>
<feature type="region of interest" description="Disordered" evidence="1">
    <location>
        <begin position="603"/>
        <end position="638"/>
    </location>
</feature>
<feature type="region of interest" description="Disordered" evidence="1">
    <location>
        <begin position="176"/>
        <end position="266"/>
    </location>
</feature>
<dbReference type="Pfam" id="PF22669">
    <property type="entry name" value="Exo_endo_phos2"/>
    <property type="match status" value="1"/>
</dbReference>
<feature type="compositionally biased region" description="Basic and acidic residues" evidence="1">
    <location>
        <begin position="689"/>
        <end position="699"/>
    </location>
</feature>
<feature type="compositionally biased region" description="Basic and acidic residues" evidence="1">
    <location>
        <begin position="662"/>
        <end position="673"/>
    </location>
</feature>
<reference evidence="3" key="1">
    <citation type="submission" date="2014-11" db="EMBL/GenBank/DDBJ databases">
        <authorList>
            <person name="Otto D Thomas"/>
            <person name="Naeem Raeece"/>
        </authorList>
    </citation>
    <scope>NUCLEOTIDE SEQUENCE</scope>
</reference>
<dbReference type="VEuPathDB" id="CryptoDB:Cvel_26277"/>
<dbReference type="InterPro" id="IPR046985">
    <property type="entry name" value="IP5"/>
</dbReference>